<dbReference type="Proteomes" id="UP000831786">
    <property type="component" value="Chromosome"/>
</dbReference>
<reference evidence="1 2" key="1">
    <citation type="submission" date="2022-04" db="EMBL/GenBank/DDBJ databases">
        <title>Leucobacter sp. isolated from rhizosphere of garlic.</title>
        <authorList>
            <person name="Won M."/>
            <person name="Lee C.-M."/>
            <person name="Woen H.-Y."/>
            <person name="Kwon S.-W."/>
        </authorList>
    </citation>
    <scope>NUCLEOTIDE SEQUENCE [LARGE SCALE GENOMIC DNA]</scope>
    <source>
        <strain evidence="1 2">H21R-40</strain>
    </source>
</reference>
<keyword evidence="2" id="KW-1185">Reference proteome</keyword>
<gene>
    <name evidence="1" type="ORF">MUN78_06870</name>
</gene>
<name>A0ABY4FQH7_9MICO</name>
<evidence type="ECO:0000313" key="1">
    <source>
        <dbReference type="EMBL" id="UOQ58538.1"/>
    </source>
</evidence>
<organism evidence="1 2">
    <name type="scientific">Leucobacter allii</name>
    <dbReference type="NCBI Taxonomy" id="2932247"/>
    <lineage>
        <taxon>Bacteria</taxon>
        <taxon>Bacillati</taxon>
        <taxon>Actinomycetota</taxon>
        <taxon>Actinomycetes</taxon>
        <taxon>Micrococcales</taxon>
        <taxon>Microbacteriaceae</taxon>
        <taxon>Leucobacter</taxon>
    </lineage>
</organism>
<sequence>MQIRFSRSSRKHRIGRASAIAALRDAGTPRSIENDKLLWVGTDERGRELELVGFIAEEDPDLVIIIHVMPLNFRKEGHWE</sequence>
<accession>A0ABY4FQH7</accession>
<dbReference type="RefSeq" id="WP_244729566.1">
    <property type="nucleotide sequence ID" value="NZ_CP095045.1"/>
</dbReference>
<proteinExistence type="predicted"/>
<protein>
    <recommendedName>
        <fullName evidence="3">DUF4258 domain-containing protein</fullName>
    </recommendedName>
</protein>
<evidence type="ECO:0000313" key="2">
    <source>
        <dbReference type="Proteomes" id="UP000831786"/>
    </source>
</evidence>
<dbReference type="EMBL" id="CP095045">
    <property type="protein sequence ID" value="UOQ58538.1"/>
    <property type="molecule type" value="Genomic_DNA"/>
</dbReference>
<evidence type="ECO:0008006" key="3">
    <source>
        <dbReference type="Google" id="ProtNLM"/>
    </source>
</evidence>